<dbReference type="EMBL" id="VIIS01000067">
    <property type="protein sequence ID" value="KAF0313874.1"/>
    <property type="molecule type" value="Genomic_DNA"/>
</dbReference>
<dbReference type="AlphaFoldDB" id="A0A6A4XCY8"/>
<reference evidence="5 6" key="1">
    <citation type="submission" date="2019-07" db="EMBL/GenBank/DDBJ databases">
        <title>Draft genome assembly of a fouling barnacle, Amphibalanus amphitrite (Darwin, 1854): The first reference genome for Thecostraca.</title>
        <authorList>
            <person name="Kim W."/>
        </authorList>
    </citation>
    <scope>NUCLEOTIDE SEQUENCE [LARGE SCALE GENOMIC DNA]</scope>
    <source>
        <strain evidence="5">SNU_AA5</strain>
        <tissue evidence="5">Soma without cirri and trophi</tissue>
    </source>
</reference>
<evidence type="ECO:0000313" key="5">
    <source>
        <dbReference type="EMBL" id="KAF0313874.1"/>
    </source>
</evidence>
<dbReference type="InterPro" id="IPR045243">
    <property type="entry name" value="Rna14-like"/>
</dbReference>
<comment type="subcellular location">
    <subcellularLocation>
        <location evidence="1">Nucleus</location>
    </subcellularLocation>
</comment>
<dbReference type="Gene3D" id="1.25.40.10">
    <property type="entry name" value="Tetratricopeptide repeat domain"/>
    <property type="match status" value="1"/>
</dbReference>
<keyword evidence="3" id="KW-0539">Nucleus</keyword>
<gene>
    <name evidence="5" type="primary">Cstf3</name>
    <name evidence="5" type="ORF">FJT64_015617</name>
</gene>
<evidence type="ECO:0000259" key="4">
    <source>
        <dbReference type="Pfam" id="PF05843"/>
    </source>
</evidence>
<keyword evidence="2" id="KW-0677">Repeat</keyword>
<comment type="caution">
    <text evidence="5">The sequence shown here is derived from an EMBL/GenBank/DDBJ whole genome shotgun (WGS) entry which is preliminary data.</text>
</comment>
<protein>
    <submittedName>
        <fullName evidence="5">Cleavage stimulation factor subunit 3</fullName>
    </submittedName>
</protein>
<organism evidence="5 6">
    <name type="scientific">Amphibalanus amphitrite</name>
    <name type="common">Striped barnacle</name>
    <name type="synonym">Balanus amphitrite</name>
    <dbReference type="NCBI Taxonomy" id="1232801"/>
    <lineage>
        <taxon>Eukaryota</taxon>
        <taxon>Metazoa</taxon>
        <taxon>Ecdysozoa</taxon>
        <taxon>Arthropoda</taxon>
        <taxon>Crustacea</taxon>
        <taxon>Multicrustacea</taxon>
        <taxon>Cirripedia</taxon>
        <taxon>Thoracica</taxon>
        <taxon>Thoracicalcarea</taxon>
        <taxon>Balanomorpha</taxon>
        <taxon>Balanoidea</taxon>
        <taxon>Balanidae</taxon>
        <taxon>Amphibalaninae</taxon>
        <taxon>Amphibalanus</taxon>
    </lineage>
</organism>
<evidence type="ECO:0000256" key="2">
    <source>
        <dbReference type="ARBA" id="ARBA00022737"/>
    </source>
</evidence>
<dbReference type="GO" id="GO:0031124">
    <property type="term" value="P:mRNA 3'-end processing"/>
    <property type="evidence" value="ECO:0007669"/>
    <property type="project" value="InterPro"/>
</dbReference>
<evidence type="ECO:0000256" key="1">
    <source>
        <dbReference type="ARBA" id="ARBA00004123"/>
    </source>
</evidence>
<dbReference type="GO" id="GO:0003729">
    <property type="term" value="F:mRNA binding"/>
    <property type="evidence" value="ECO:0007669"/>
    <property type="project" value="TreeGrafter"/>
</dbReference>
<evidence type="ECO:0000256" key="3">
    <source>
        <dbReference type="ARBA" id="ARBA00023242"/>
    </source>
</evidence>
<dbReference type="SUPFAM" id="SSF48452">
    <property type="entry name" value="TPR-like"/>
    <property type="match status" value="1"/>
</dbReference>
<accession>A0A6A4XCY8</accession>
<name>A0A6A4XCY8_AMPAM</name>
<dbReference type="InterPro" id="IPR008847">
    <property type="entry name" value="Suf"/>
</dbReference>
<dbReference type="GO" id="GO:0005634">
    <property type="term" value="C:nucleus"/>
    <property type="evidence" value="ECO:0007669"/>
    <property type="project" value="UniProtKB-SubCell"/>
</dbReference>
<dbReference type="Pfam" id="PF05843">
    <property type="entry name" value="Suf"/>
    <property type="match status" value="1"/>
</dbReference>
<dbReference type="Proteomes" id="UP000440578">
    <property type="component" value="Unassembled WGS sequence"/>
</dbReference>
<feature type="domain" description="Suppressor of forked" evidence="4">
    <location>
        <begin position="13"/>
        <end position="74"/>
    </location>
</feature>
<proteinExistence type="predicted"/>
<sequence length="88" mass="10298">MQAPPAEPRADDKLERAQRITRENPYDLEGWSYLLHQASSWQVDAARDVYERLVSVFNTSGRFWKQYIEQEVTQARPVGSYPRQRGTV</sequence>
<dbReference type="OrthoDB" id="26282at2759"/>
<evidence type="ECO:0000313" key="6">
    <source>
        <dbReference type="Proteomes" id="UP000440578"/>
    </source>
</evidence>
<dbReference type="InterPro" id="IPR011990">
    <property type="entry name" value="TPR-like_helical_dom_sf"/>
</dbReference>
<dbReference type="PANTHER" id="PTHR19980:SF0">
    <property type="entry name" value="CLEAVAGE STIMULATION FACTOR SUBUNIT 3"/>
    <property type="match status" value="1"/>
</dbReference>
<dbReference type="PANTHER" id="PTHR19980">
    <property type="entry name" value="RNA CLEAVAGE STIMULATION FACTOR"/>
    <property type="match status" value="1"/>
</dbReference>
<keyword evidence="6" id="KW-1185">Reference proteome</keyword>